<evidence type="ECO:0000256" key="2">
    <source>
        <dbReference type="ARBA" id="ARBA00022691"/>
    </source>
</evidence>
<dbReference type="Pfam" id="PF04055">
    <property type="entry name" value="Radical_SAM"/>
    <property type="match status" value="1"/>
</dbReference>
<dbReference type="GO" id="GO:0051536">
    <property type="term" value="F:iron-sulfur cluster binding"/>
    <property type="evidence" value="ECO:0007669"/>
    <property type="project" value="UniProtKB-KW"/>
</dbReference>
<keyword evidence="8" id="KW-1185">Reference proteome</keyword>
<dbReference type="NCBIfam" id="TIGR03978">
    <property type="entry name" value="rSAM_paired_1"/>
    <property type="match status" value="1"/>
</dbReference>
<dbReference type="Gene3D" id="3.20.20.70">
    <property type="entry name" value="Aldolase class I"/>
    <property type="match status" value="1"/>
</dbReference>
<dbReference type="SFLD" id="SFLDG01067">
    <property type="entry name" value="SPASM/twitch_domain_containing"/>
    <property type="match status" value="1"/>
</dbReference>
<evidence type="ECO:0000256" key="3">
    <source>
        <dbReference type="ARBA" id="ARBA00022723"/>
    </source>
</evidence>
<name>A0A7W5FWW7_9BURK</name>
<dbReference type="PANTHER" id="PTHR43273:SF8">
    <property type="entry name" value="RADICAL SAM DOMAIN PROTEIN"/>
    <property type="match status" value="1"/>
</dbReference>
<reference evidence="7 8" key="1">
    <citation type="submission" date="2020-08" db="EMBL/GenBank/DDBJ databases">
        <title>Genomic Encyclopedia of Type Strains, Phase III (KMG-III): the genomes of soil and plant-associated and newly described type strains.</title>
        <authorList>
            <person name="Whitman W."/>
        </authorList>
    </citation>
    <scope>NUCLEOTIDE SEQUENCE [LARGE SCALE GENOMIC DNA]</scope>
    <source>
        <strain evidence="7 8">CECT 8897</strain>
    </source>
</reference>
<keyword evidence="5" id="KW-0411">Iron-sulfur</keyword>
<keyword evidence="2" id="KW-0949">S-adenosyl-L-methionine</keyword>
<evidence type="ECO:0000256" key="4">
    <source>
        <dbReference type="ARBA" id="ARBA00023004"/>
    </source>
</evidence>
<keyword evidence="4" id="KW-0408">Iron</keyword>
<dbReference type="InterPro" id="IPR058240">
    <property type="entry name" value="rSAM_sf"/>
</dbReference>
<dbReference type="EMBL" id="JACHXD010000019">
    <property type="protein sequence ID" value="MBB3121688.1"/>
    <property type="molecule type" value="Genomic_DNA"/>
</dbReference>
<feature type="domain" description="Radical SAM core" evidence="6">
    <location>
        <begin position="96"/>
        <end position="329"/>
    </location>
</feature>
<sequence length="491" mass="53903">MKTKGVKNVTTEGNDLVIGTMRIRRLPSGKLVAVSEEGDWEFLDEGTLAFLERGVDALPIDTAARLLSKFLIDSPFQSVGMQLLKRSRLEAKRSTVQGGTSLHIIVPTLQCAHSCKYCQVSRALESQGHTMSIEDLDAACDSIFESPSPVLTVEFQGGDPLLRFDLVQRAILRIEAKNASEGRSLRFVVASTLHQLTPEMCGFFKQHGIFLSTSIDGPAALHNQNRPTRERDAYERTLAGIELARAIIGPTSVSALMTTTRASLGYPHEIVDEYVRLGLPEIFLRPLSSYGFAKRNQSKLGYSVEEFHAFYEAALERVLWWNSQGVQIREVYASIICNKILSTFDAGYVDLQSPTGAGASVLVYNYDGYVYPSDEARMLAETGDVSLRMMSIGGGSMGADILGQLRSASEPNKIDGCWTCAYHAYCGPNPVDAQAQHGSMLAPVRETEHCARHLALFDGMFERIAVAPEDQLDLFHLWARPAGSPEAVCEG</sequence>
<organism evidence="7 8">
    <name type="scientific">Pseudoduganella violacea</name>
    <dbReference type="NCBI Taxonomy" id="1715466"/>
    <lineage>
        <taxon>Bacteria</taxon>
        <taxon>Pseudomonadati</taxon>
        <taxon>Pseudomonadota</taxon>
        <taxon>Betaproteobacteria</taxon>
        <taxon>Burkholderiales</taxon>
        <taxon>Oxalobacteraceae</taxon>
        <taxon>Telluria group</taxon>
        <taxon>Pseudoduganella</taxon>
    </lineage>
</organism>
<evidence type="ECO:0000313" key="7">
    <source>
        <dbReference type="EMBL" id="MBB3121688.1"/>
    </source>
</evidence>
<dbReference type="SFLD" id="SFLDG01386">
    <property type="entry name" value="main_SPASM_domain-containing"/>
    <property type="match status" value="1"/>
</dbReference>
<evidence type="ECO:0000259" key="6">
    <source>
        <dbReference type="PROSITE" id="PS51918"/>
    </source>
</evidence>
<comment type="cofactor">
    <cofactor evidence="1">
        <name>[4Fe-4S] cluster</name>
        <dbReference type="ChEBI" id="CHEBI:49883"/>
    </cofactor>
</comment>
<evidence type="ECO:0000313" key="8">
    <source>
        <dbReference type="Proteomes" id="UP000541535"/>
    </source>
</evidence>
<dbReference type="GO" id="GO:0016491">
    <property type="term" value="F:oxidoreductase activity"/>
    <property type="evidence" value="ECO:0007669"/>
    <property type="project" value="InterPro"/>
</dbReference>
<keyword evidence="3" id="KW-0479">Metal-binding</keyword>
<dbReference type="PROSITE" id="PS51918">
    <property type="entry name" value="RADICAL_SAM"/>
    <property type="match status" value="1"/>
</dbReference>
<accession>A0A7W5FWW7</accession>
<dbReference type="CDD" id="cd01335">
    <property type="entry name" value="Radical_SAM"/>
    <property type="match status" value="1"/>
</dbReference>
<dbReference type="Proteomes" id="UP000541535">
    <property type="component" value="Unassembled WGS sequence"/>
</dbReference>
<comment type="caution">
    <text evidence="7">The sequence shown here is derived from an EMBL/GenBank/DDBJ whole genome shotgun (WGS) entry which is preliminary data.</text>
</comment>
<protein>
    <submittedName>
        <fullName evidence="7">His-Xaa-Ser system radical SAM maturase HxsB</fullName>
    </submittedName>
</protein>
<dbReference type="AlphaFoldDB" id="A0A7W5FWW7"/>
<dbReference type="InterPro" id="IPR007197">
    <property type="entry name" value="rSAM"/>
</dbReference>
<gene>
    <name evidence="7" type="ORF">FHS03_004780</name>
</gene>
<evidence type="ECO:0000256" key="1">
    <source>
        <dbReference type="ARBA" id="ARBA00001966"/>
    </source>
</evidence>
<evidence type="ECO:0000256" key="5">
    <source>
        <dbReference type="ARBA" id="ARBA00023014"/>
    </source>
</evidence>
<proteinExistence type="predicted"/>
<dbReference type="InterPro" id="IPR023867">
    <property type="entry name" value="Sulphatase_maturase_rSAM"/>
</dbReference>
<dbReference type="SFLD" id="SFLDG01384">
    <property type="entry name" value="thioether_bond_formation_requi"/>
    <property type="match status" value="1"/>
</dbReference>
<dbReference type="InterPro" id="IPR013785">
    <property type="entry name" value="Aldolase_TIM"/>
</dbReference>
<dbReference type="SFLD" id="SFLDS00029">
    <property type="entry name" value="Radical_SAM"/>
    <property type="match status" value="1"/>
</dbReference>
<dbReference type="GO" id="GO:0046872">
    <property type="term" value="F:metal ion binding"/>
    <property type="evidence" value="ECO:0007669"/>
    <property type="project" value="UniProtKB-KW"/>
</dbReference>
<dbReference type="InterPro" id="IPR024023">
    <property type="entry name" value="rSAM_paired_HxsB"/>
</dbReference>
<dbReference type="PANTHER" id="PTHR43273">
    <property type="entry name" value="ANAEROBIC SULFATASE-MATURATING ENZYME HOMOLOG ASLB-RELATED"/>
    <property type="match status" value="1"/>
</dbReference>
<dbReference type="RefSeq" id="WP_371871766.1">
    <property type="nucleotide sequence ID" value="NZ_JACHXD010000019.1"/>
</dbReference>
<dbReference type="SUPFAM" id="SSF102114">
    <property type="entry name" value="Radical SAM enzymes"/>
    <property type="match status" value="1"/>
</dbReference>